<dbReference type="GO" id="GO:0008235">
    <property type="term" value="F:metalloexopeptidase activity"/>
    <property type="evidence" value="ECO:0007669"/>
    <property type="project" value="InterPro"/>
</dbReference>
<evidence type="ECO:0000256" key="2">
    <source>
        <dbReference type="SAM" id="MobiDB-lite"/>
    </source>
</evidence>
<dbReference type="SUPFAM" id="SSF53187">
    <property type="entry name" value="Zn-dependent exopeptidases"/>
    <property type="match status" value="1"/>
</dbReference>
<comment type="caution">
    <text evidence="5">The sequence shown here is derived from an EMBL/GenBank/DDBJ whole genome shotgun (WGS) entry which is preliminary data.</text>
</comment>
<dbReference type="Pfam" id="PF04389">
    <property type="entry name" value="Peptidase_M28"/>
    <property type="match status" value="1"/>
</dbReference>
<dbReference type="Proteomes" id="UP000295075">
    <property type="component" value="Unassembled WGS sequence"/>
</dbReference>
<dbReference type="AlphaFoldDB" id="A0A4R4QIB4"/>
<dbReference type="PROSITE" id="PS00758">
    <property type="entry name" value="ARGE_DAPE_CPG2_1"/>
    <property type="match status" value="1"/>
</dbReference>
<dbReference type="PANTHER" id="PTHR12147:SF26">
    <property type="entry name" value="PEPTIDASE M28 DOMAIN-CONTAINING PROTEIN"/>
    <property type="match status" value="1"/>
</dbReference>
<keyword evidence="1 5" id="KW-0378">Hydrolase</keyword>
<accession>A0A4R4QIB4</accession>
<keyword evidence="3" id="KW-0732">Signal</keyword>
<dbReference type="OrthoDB" id="345880at2"/>
<evidence type="ECO:0000259" key="4">
    <source>
        <dbReference type="Pfam" id="PF04389"/>
    </source>
</evidence>
<dbReference type="InterPro" id="IPR007484">
    <property type="entry name" value="Peptidase_M28"/>
</dbReference>
<dbReference type="PROSITE" id="PS51257">
    <property type="entry name" value="PROKAR_LIPOPROTEIN"/>
    <property type="match status" value="1"/>
</dbReference>
<keyword evidence="6" id="KW-1185">Reference proteome</keyword>
<organism evidence="5 6">
    <name type="scientific">Kribbella albertanoniae</name>
    <dbReference type="NCBI Taxonomy" id="1266829"/>
    <lineage>
        <taxon>Bacteria</taxon>
        <taxon>Bacillati</taxon>
        <taxon>Actinomycetota</taxon>
        <taxon>Actinomycetes</taxon>
        <taxon>Propionibacteriales</taxon>
        <taxon>Kribbellaceae</taxon>
        <taxon>Kribbella</taxon>
    </lineage>
</organism>
<reference evidence="5 6" key="1">
    <citation type="submission" date="2019-03" db="EMBL/GenBank/DDBJ databases">
        <title>Draft genome sequences of novel Actinobacteria.</title>
        <authorList>
            <person name="Sahin N."/>
            <person name="Ay H."/>
            <person name="Saygin H."/>
        </authorList>
    </citation>
    <scope>NUCLEOTIDE SEQUENCE [LARGE SCALE GENOMIC DNA]</scope>
    <source>
        <strain evidence="5 6">JCM 30547</strain>
    </source>
</reference>
<feature type="region of interest" description="Disordered" evidence="2">
    <location>
        <begin position="22"/>
        <end position="71"/>
    </location>
</feature>
<dbReference type="InterPro" id="IPR045175">
    <property type="entry name" value="M28_fam"/>
</dbReference>
<dbReference type="Gene3D" id="3.40.630.10">
    <property type="entry name" value="Zn peptidases"/>
    <property type="match status" value="1"/>
</dbReference>
<protein>
    <submittedName>
        <fullName evidence="5">M20/M25/M40 family metallo-hydrolase</fullName>
    </submittedName>
</protein>
<gene>
    <name evidence="5" type="ORF">E1261_02210</name>
</gene>
<name>A0A4R4QIB4_9ACTN</name>
<feature type="compositionally biased region" description="Pro residues" evidence="2">
    <location>
        <begin position="48"/>
        <end position="57"/>
    </location>
</feature>
<evidence type="ECO:0000256" key="1">
    <source>
        <dbReference type="ARBA" id="ARBA00022801"/>
    </source>
</evidence>
<feature type="chain" id="PRO_5020419412" evidence="3">
    <location>
        <begin position="24"/>
        <end position="331"/>
    </location>
</feature>
<feature type="signal peptide" evidence="3">
    <location>
        <begin position="1"/>
        <end position="23"/>
    </location>
</feature>
<proteinExistence type="predicted"/>
<feature type="domain" description="Peptidase M28" evidence="4">
    <location>
        <begin position="140"/>
        <end position="329"/>
    </location>
</feature>
<evidence type="ECO:0000313" key="5">
    <source>
        <dbReference type="EMBL" id="TDC35013.1"/>
    </source>
</evidence>
<dbReference type="GO" id="GO:0006508">
    <property type="term" value="P:proteolysis"/>
    <property type="evidence" value="ECO:0007669"/>
    <property type="project" value="InterPro"/>
</dbReference>
<evidence type="ECO:0000256" key="3">
    <source>
        <dbReference type="SAM" id="SignalP"/>
    </source>
</evidence>
<dbReference type="InterPro" id="IPR001261">
    <property type="entry name" value="ArgE/DapE_CS"/>
</dbReference>
<evidence type="ECO:0000313" key="6">
    <source>
        <dbReference type="Proteomes" id="UP000295075"/>
    </source>
</evidence>
<dbReference type="EMBL" id="SMKA01000004">
    <property type="protein sequence ID" value="TDC35013.1"/>
    <property type="molecule type" value="Genomic_DNA"/>
</dbReference>
<dbReference type="PANTHER" id="PTHR12147">
    <property type="entry name" value="METALLOPEPTIDASE M28 FAMILY MEMBER"/>
    <property type="match status" value="1"/>
</dbReference>
<sequence length="331" mass="34978">MSLRRSTSALAATLALAIGTSCADSATQPSPGRPTTPTPIDETVSSAPPSPRTPMPSPVTRRPTPSALTPPTADLVAMAATIKALTRIGPREATSTAYATAADYTEARLRALGYQVRRQSVPVPAGTWQSFRLRAGTTTNLVAALPTLSSTQPRLLVGAHLDTVPDSPGANDNASGVAALLELARLAAASRSQPAIVFIVFGGEEPRRPRGSHFGSKAYAATLDDTARRTYRGMISLDAVGTGSILPVCRGRRLSDRFSAAVVRRAKEVAVSVTECTSRASDHLSFEDVDLPAVVIGGRPYSQYHTIRDRPSVLRLETIAAAVRLTWAVMR</sequence>